<organism evidence="2 3">
    <name type="scientific">Coprinopsis cinerea (strain Okayama-7 / 130 / ATCC MYA-4618 / FGSC 9003)</name>
    <name type="common">Inky cap fungus</name>
    <name type="synonym">Hormographiella aspergillata</name>
    <dbReference type="NCBI Taxonomy" id="240176"/>
    <lineage>
        <taxon>Eukaryota</taxon>
        <taxon>Fungi</taxon>
        <taxon>Dikarya</taxon>
        <taxon>Basidiomycota</taxon>
        <taxon>Agaricomycotina</taxon>
        <taxon>Agaricomycetes</taxon>
        <taxon>Agaricomycetidae</taxon>
        <taxon>Agaricales</taxon>
        <taxon>Agaricineae</taxon>
        <taxon>Psathyrellaceae</taxon>
        <taxon>Coprinopsis</taxon>
    </lineage>
</organism>
<dbReference type="VEuPathDB" id="FungiDB:CC1G_02574"/>
<reference evidence="2 3" key="1">
    <citation type="journal article" date="2010" name="Proc. Natl. Acad. Sci. U.S.A.">
        <title>Insights into evolution of multicellular fungi from the assembled chromosomes of the mushroom Coprinopsis cinerea (Coprinus cinereus).</title>
        <authorList>
            <person name="Stajich J.E."/>
            <person name="Wilke S.K."/>
            <person name="Ahren D."/>
            <person name="Au C.H."/>
            <person name="Birren B.W."/>
            <person name="Borodovsky M."/>
            <person name="Burns C."/>
            <person name="Canback B."/>
            <person name="Casselton L.A."/>
            <person name="Cheng C.K."/>
            <person name="Deng J."/>
            <person name="Dietrich F.S."/>
            <person name="Fargo D.C."/>
            <person name="Farman M.L."/>
            <person name="Gathman A.C."/>
            <person name="Goldberg J."/>
            <person name="Guigo R."/>
            <person name="Hoegger P.J."/>
            <person name="Hooker J.B."/>
            <person name="Huggins A."/>
            <person name="James T.Y."/>
            <person name="Kamada T."/>
            <person name="Kilaru S."/>
            <person name="Kodira C."/>
            <person name="Kues U."/>
            <person name="Kupfer D."/>
            <person name="Kwan H.S."/>
            <person name="Lomsadze A."/>
            <person name="Li W."/>
            <person name="Lilly W.W."/>
            <person name="Ma L.J."/>
            <person name="Mackey A.J."/>
            <person name="Manning G."/>
            <person name="Martin F."/>
            <person name="Muraguchi H."/>
            <person name="Natvig D.O."/>
            <person name="Palmerini H."/>
            <person name="Ramesh M.A."/>
            <person name="Rehmeyer C.J."/>
            <person name="Roe B.A."/>
            <person name="Shenoy N."/>
            <person name="Stanke M."/>
            <person name="Ter-Hovhannisyan V."/>
            <person name="Tunlid A."/>
            <person name="Velagapudi R."/>
            <person name="Vision T.J."/>
            <person name="Zeng Q."/>
            <person name="Zolan M.E."/>
            <person name="Pukkila P.J."/>
        </authorList>
    </citation>
    <scope>NUCLEOTIDE SEQUENCE [LARGE SCALE GENOMIC DNA]</scope>
    <source>
        <strain evidence="3">Okayama-7 / 130 / ATCC MYA-4618 / FGSC 9003</strain>
    </source>
</reference>
<keyword evidence="3" id="KW-1185">Reference proteome</keyword>
<accession>A8PB70</accession>
<evidence type="ECO:0000313" key="3">
    <source>
        <dbReference type="Proteomes" id="UP000001861"/>
    </source>
</evidence>
<dbReference type="Proteomes" id="UP000001861">
    <property type="component" value="Unassembled WGS sequence"/>
</dbReference>
<dbReference type="GeneID" id="6016741"/>
<proteinExistence type="predicted"/>
<dbReference type="KEGG" id="cci:CC1G_02574"/>
<gene>
    <name evidence="2" type="ORF">CC1G_02574</name>
</gene>
<dbReference type="InParanoid" id="A8PB70"/>
<dbReference type="RefSeq" id="XP_001840111.2">
    <property type="nucleotide sequence ID" value="XM_001840059.2"/>
</dbReference>
<dbReference type="AlphaFoldDB" id="A8PB70"/>
<feature type="region of interest" description="Disordered" evidence="1">
    <location>
        <begin position="1"/>
        <end position="29"/>
    </location>
</feature>
<dbReference type="HOGENOM" id="CLU_1008366_0_0_1"/>
<sequence>MSQSRQRYRFPPGPAADQRLARSNEPGHPILDVSGPGRCLEFILVIITRALFPEHTHKSSANAGGSKGVKTRLIEKAFYKALERVRIHHLEWFRLYTRPSFMAAYFVLTVFKGHHHLEGIEFNEPLEESVAEVIVRTFALFYTIASKWQHDPHGAHITSTKFFFGDSPALTREWYKRWVRDLERAVLPVLDYNIAVTPDSQWAPFLAYLFVLTRDDDALKVIHESTLPTLRLLLMDRGELMREVQESRAVVGEAVPWFVTELCGDVAKFTQ</sequence>
<evidence type="ECO:0000313" key="2">
    <source>
        <dbReference type="EMBL" id="EAU81558.2"/>
    </source>
</evidence>
<protein>
    <submittedName>
        <fullName evidence="2">Uncharacterized protein</fullName>
    </submittedName>
</protein>
<name>A8PB70_COPC7</name>
<evidence type="ECO:0000256" key="1">
    <source>
        <dbReference type="SAM" id="MobiDB-lite"/>
    </source>
</evidence>
<comment type="caution">
    <text evidence="2">The sequence shown here is derived from an EMBL/GenBank/DDBJ whole genome shotgun (WGS) entry which is preliminary data.</text>
</comment>
<dbReference type="EMBL" id="AACS02000004">
    <property type="protein sequence ID" value="EAU81558.2"/>
    <property type="molecule type" value="Genomic_DNA"/>
</dbReference>